<proteinExistence type="predicted"/>
<evidence type="ECO:0000313" key="2">
    <source>
        <dbReference type="Proteomes" id="UP000293952"/>
    </source>
</evidence>
<organism evidence="1 2">
    <name type="scientific">Brumimicrobium glaciale</name>
    <dbReference type="NCBI Taxonomy" id="200475"/>
    <lineage>
        <taxon>Bacteria</taxon>
        <taxon>Pseudomonadati</taxon>
        <taxon>Bacteroidota</taxon>
        <taxon>Flavobacteriia</taxon>
        <taxon>Flavobacteriales</taxon>
        <taxon>Crocinitomicaceae</taxon>
        <taxon>Brumimicrobium</taxon>
    </lineage>
</organism>
<comment type="caution">
    <text evidence="1">The sequence shown here is derived from an EMBL/GenBank/DDBJ whole genome shotgun (WGS) entry which is preliminary data.</text>
</comment>
<protein>
    <recommendedName>
        <fullName evidence="3">Outer membrane lipoprotein-sorting protein</fullName>
    </recommendedName>
</protein>
<evidence type="ECO:0008006" key="3">
    <source>
        <dbReference type="Google" id="ProtNLM"/>
    </source>
</evidence>
<keyword evidence="2" id="KW-1185">Reference proteome</keyword>
<dbReference type="AlphaFoldDB" id="A0A4Q4KLD0"/>
<dbReference type="Pfam" id="PF20113">
    <property type="entry name" value="DUF6503"/>
    <property type="match status" value="1"/>
</dbReference>
<gene>
    <name evidence="1" type="ORF">ERX46_07695</name>
</gene>
<accession>A0A4Q4KLD0</accession>
<dbReference type="OrthoDB" id="1490620at2"/>
<dbReference type="Proteomes" id="UP000293952">
    <property type="component" value="Unassembled WGS sequence"/>
</dbReference>
<dbReference type="EMBL" id="SETE01000003">
    <property type="protein sequence ID" value="RYM33838.1"/>
    <property type="molecule type" value="Genomic_DNA"/>
</dbReference>
<sequence length="281" mass="32815">MNTKIKLLTGALSVLIMSCNTGEEKNQQSTSIKENTSKEEAKTFQNKGHELVYNMVQKVGNYSKLYNKKDVVYTYSYTTPDGKTDITTEKYLFNGELSYGEYKKHERTLPDLEGSIEQGYDGNEYWIKHDEKVLTDEKLLDKVKFNRPTNFYWFTMMQKLLDNGLHYEYLGEKTISENDYDIVKVTFDLNGKENTDIYQLYINKETLLVDQFLFTVVDYGVIDEPFLMVMEYEEIDGLLIPTQRKYKKSTWDAGVTEGPWINVTWSDIQFGNGLTIEDFKK</sequence>
<name>A0A4Q4KLD0_9FLAO</name>
<dbReference type="RefSeq" id="WP_130093279.1">
    <property type="nucleotide sequence ID" value="NZ_SETE01000003.1"/>
</dbReference>
<evidence type="ECO:0000313" key="1">
    <source>
        <dbReference type="EMBL" id="RYM33838.1"/>
    </source>
</evidence>
<dbReference type="InterPro" id="IPR045444">
    <property type="entry name" value="DUF6503"/>
</dbReference>
<dbReference type="PROSITE" id="PS51257">
    <property type="entry name" value="PROKAR_LIPOPROTEIN"/>
    <property type="match status" value="1"/>
</dbReference>
<reference evidence="1 2" key="1">
    <citation type="submission" date="2019-02" db="EMBL/GenBank/DDBJ databases">
        <title>Genome sequence of the sea-ice species Brumimicrobium glaciale.</title>
        <authorList>
            <person name="Bowman J.P."/>
        </authorList>
    </citation>
    <scope>NUCLEOTIDE SEQUENCE [LARGE SCALE GENOMIC DNA]</scope>
    <source>
        <strain evidence="1 2">IC156</strain>
    </source>
</reference>